<reference evidence="8" key="1">
    <citation type="submission" date="2022-10" db="EMBL/GenBank/DDBJ databases">
        <title>WGS of marine actinomycetes from Thailand.</title>
        <authorList>
            <person name="Thawai C."/>
        </authorList>
    </citation>
    <scope>NUCLEOTIDE SEQUENCE</scope>
    <source>
        <strain evidence="8">SW21</strain>
    </source>
</reference>
<comment type="similarity">
    <text evidence="1 6">Belongs to the heat shock protein 70 family.</text>
</comment>
<feature type="compositionally biased region" description="Pro residues" evidence="7">
    <location>
        <begin position="1"/>
        <end position="13"/>
    </location>
</feature>
<evidence type="ECO:0000256" key="2">
    <source>
        <dbReference type="ARBA" id="ARBA00022741"/>
    </source>
</evidence>
<comment type="caution">
    <text evidence="8">The sequence shown here is derived from an EMBL/GenBank/DDBJ whole genome shotgun (WGS) entry which is preliminary data.</text>
</comment>
<feature type="compositionally biased region" description="Polar residues" evidence="7">
    <location>
        <begin position="474"/>
        <end position="487"/>
    </location>
</feature>
<dbReference type="Proteomes" id="UP001143347">
    <property type="component" value="Unassembled WGS sequence"/>
</dbReference>
<feature type="region of interest" description="Disordered" evidence="7">
    <location>
        <begin position="1"/>
        <end position="26"/>
    </location>
</feature>
<dbReference type="InterPro" id="IPR018181">
    <property type="entry name" value="Heat_shock_70_CS"/>
</dbReference>
<dbReference type="EMBL" id="JAPKFM010000035">
    <property type="protein sequence ID" value="MCX2966880.1"/>
    <property type="molecule type" value="Genomic_DNA"/>
</dbReference>
<keyword evidence="9" id="KW-1185">Reference proteome</keyword>
<sequence>MTPPPMNPHPMHPGPMTQQPMTPAPPTAAAWTLAVDFGTSNSAAAHSGATSGGIETLALSHTSNLMPSAVYVAGSGGNIAVGDAAINAAQQNPSGFVASPKRLIGADPTCTVNGQTMPTYVLVSAVIRTIIARGMAAHAGTPPAQVVLTHPEAWAQQQIRVLVDAAATVGIHPARIVTVSEPRAAAAHYSRSHAMQPGARIAVFDFGGGTLDIAVLTVTAPNSFEVIAARGDNGLGGKNLDALVQRWVEERLADRDPDLVTWLRRQASVDVMQSLQDSIRHAKELLSEAPSATITVPTPTGRNTLQITRDEFDELIAPAVGQAMQLTRAALGDAGITHADQLSALYLTGGSSRIPMIQQRLTELGPVATLDDPKTVVAQGALVTAIVEGAPRTNDRPAGVPSASDRMPAPPGSGPGLNAAKSVAPTSSSSGGRRWGRIAAIAVGVIAVVGIGAGAAALVNSSDDDNPNPDVPSASGTADASGDTGQVSAAGETGKDGGRILTDETALMAALPGPLQASVANCRKTGFNSNDAVKMLCDIAEDSTLAELGQPESLTYFISFHVDDNEADSTIVNIRNGIYSDGKGELVEDSDRVSAADIAPRSSAESSYKIDYANTSTGLLVDVFGVASVDDAKTFLTRSGLMN</sequence>
<dbReference type="Gene3D" id="3.90.640.10">
    <property type="entry name" value="Actin, Chain A, domain 4"/>
    <property type="match status" value="1"/>
</dbReference>
<keyword evidence="2 6" id="KW-0547">Nucleotide-binding</keyword>
<feature type="region of interest" description="Disordered" evidence="7">
    <location>
        <begin position="461"/>
        <end position="498"/>
    </location>
</feature>
<name>A0A9X3D8P5_9ACTN</name>
<organism evidence="8 9">
    <name type="scientific">Gordonia aquimaris</name>
    <dbReference type="NCBI Taxonomy" id="2984863"/>
    <lineage>
        <taxon>Bacteria</taxon>
        <taxon>Bacillati</taxon>
        <taxon>Actinomycetota</taxon>
        <taxon>Actinomycetes</taxon>
        <taxon>Mycobacteriales</taxon>
        <taxon>Gordoniaceae</taxon>
        <taxon>Gordonia</taxon>
    </lineage>
</organism>
<dbReference type="RefSeq" id="WP_266063623.1">
    <property type="nucleotide sequence ID" value="NZ_JAPKFM010000035.1"/>
</dbReference>
<dbReference type="InterPro" id="IPR043129">
    <property type="entry name" value="ATPase_NBD"/>
</dbReference>
<keyword evidence="3 6" id="KW-0067">ATP-binding</keyword>
<dbReference type="PRINTS" id="PR00301">
    <property type="entry name" value="HEATSHOCK70"/>
</dbReference>
<protein>
    <submittedName>
        <fullName evidence="8">Hsp70 family protein</fullName>
    </submittedName>
</protein>
<dbReference type="PROSITE" id="PS01036">
    <property type="entry name" value="HSP70_3"/>
    <property type="match status" value="1"/>
</dbReference>
<dbReference type="Gene3D" id="3.30.420.40">
    <property type="match status" value="2"/>
</dbReference>
<dbReference type="GO" id="GO:0140662">
    <property type="term" value="F:ATP-dependent protein folding chaperone"/>
    <property type="evidence" value="ECO:0007669"/>
    <property type="project" value="InterPro"/>
</dbReference>
<dbReference type="InterPro" id="IPR013126">
    <property type="entry name" value="Hsp_70_fam"/>
</dbReference>
<feature type="region of interest" description="Disordered" evidence="7">
    <location>
        <begin position="388"/>
        <end position="432"/>
    </location>
</feature>
<accession>A0A9X3D8P5</accession>
<dbReference type="AlphaFoldDB" id="A0A9X3D8P5"/>
<evidence type="ECO:0000256" key="5">
    <source>
        <dbReference type="ARBA" id="ARBA00023186"/>
    </source>
</evidence>
<evidence type="ECO:0000313" key="8">
    <source>
        <dbReference type="EMBL" id="MCX2966880.1"/>
    </source>
</evidence>
<evidence type="ECO:0000256" key="6">
    <source>
        <dbReference type="RuleBase" id="RU003322"/>
    </source>
</evidence>
<keyword evidence="4" id="KW-0346">Stress response</keyword>
<evidence type="ECO:0000256" key="4">
    <source>
        <dbReference type="ARBA" id="ARBA00023016"/>
    </source>
</evidence>
<keyword evidence="5" id="KW-0143">Chaperone</keyword>
<evidence type="ECO:0000313" key="9">
    <source>
        <dbReference type="Proteomes" id="UP001143347"/>
    </source>
</evidence>
<dbReference type="SUPFAM" id="SSF53067">
    <property type="entry name" value="Actin-like ATPase domain"/>
    <property type="match status" value="2"/>
</dbReference>
<proteinExistence type="inferred from homology"/>
<dbReference type="Pfam" id="PF00012">
    <property type="entry name" value="HSP70"/>
    <property type="match status" value="1"/>
</dbReference>
<evidence type="ECO:0000256" key="7">
    <source>
        <dbReference type="SAM" id="MobiDB-lite"/>
    </source>
</evidence>
<evidence type="ECO:0000256" key="1">
    <source>
        <dbReference type="ARBA" id="ARBA00007381"/>
    </source>
</evidence>
<evidence type="ECO:0000256" key="3">
    <source>
        <dbReference type="ARBA" id="ARBA00022840"/>
    </source>
</evidence>
<dbReference type="PANTHER" id="PTHR19375">
    <property type="entry name" value="HEAT SHOCK PROTEIN 70KDA"/>
    <property type="match status" value="1"/>
</dbReference>
<gene>
    <name evidence="8" type="ORF">OSB52_22650</name>
</gene>
<dbReference type="GO" id="GO:0005524">
    <property type="term" value="F:ATP binding"/>
    <property type="evidence" value="ECO:0007669"/>
    <property type="project" value="UniProtKB-KW"/>
</dbReference>